<feature type="transmembrane region" description="Helical" evidence="1">
    <location>
        <begin position="170"/>
        <end position="190"/>
    </location>
</feature>
<sequence>MIQTLLNDHTLMGTVLGVCVFAGLIGLLVARAAQQPLIMSLLTATSTALILSATLYPLSLNAPANNVCYIERDLLTGAATTQGLMNITLFIPAAAAWTWITRRPVSVALALAGLSAGIETIQAITPGMGRACDSTDWITNIIGALIGTAAVALILWYRHRNAHLIRPGRHFVRVFSAAMVAIAALCATMVTPVMSDVAWAHDASGPQRKAALKAAKEFLPPTAHVVRVQFDPGPGGTGTIQLSPDKGSLLIDWPSQEVQSGMIDPVPERGATKQDHVSDEEAAKVAKRFIDDHFPWALPAKQSISRVGPHDEARLVSLRRYKDDVMMPMRMDVVIRPGGRVASFAARHVKDPALPKVRISRSQAVDAASVALDGHPVASSVLLAARDEQGRWRPYWMITPKDVVQDGAVMDGVPDDSATQARTAFVDAVTGKINDRIDLNTGPSAI</sequence>
<reference evidence="3 4" key="1">
    <citation type="journal article" date="2019" name="Int. J. Syst. Evol. Microbiol.">
        <title>The Global Catalogue of Microorganisms (GCM) 10K type strain sequencing project: providing services to taxonomists for standard genome sequencing and annotation.</title>
        <authorList>
            <consortium name="The Broad Institute Genomics Platform"/>
            <consortium name="The Broad Institute Genome Sequencing Center for Infectious Disease"/>
            <person name="Wu L."/>
            <person name="Ma J."/>
        </authorList>
    </citation>
    <scope>NUCLEOTIDE SEQUENCE [LARGE SCALE GENOMIC DNA]</scope>
    <source>
        <strain evidence="3 4">JCM 11269</strain>
    </source>
</reference>
<dbReference type="InterPro" id="IPR006976">
    <property type="entry name" value="VanZ-like"/>
</dbReference>
<evidence type="ECO:0000256" key="1">
    <source>
        <dbReference type="SAM" id="Phobius"/>
    </source>
</evidence>
<protein>
    <recommendedName>
        <fullName evidence="2">VanZ-like domain-containing protein</fullName>
    </recommendedName>
</protein>
<evidence type="ECO:0000313" key="4">
    <source>
        <dbReference type="Proteomes" id="UP001501072"/>
    </source>
</evidence>
<proteinExistence type="predicted"/>
<evidence type="ECO:0000259" key="2">
    <source>
        <dbReference type="Pfam" id="PF04892"/>
    </source>
</evidence>
<keyword evidence="1" id="KW-0472">Membrane</keyword>
<keyword evidence="1" id="KW-0812">Transmembrane</keyword>
<dbReference type="Proteomes" id="UP001501072">
    <property type="component" value="Unassembled WGS sequence"/>
</dbReference>
<comment type="caution">
    <text evidence="3">The sequence shown here is derived from an EMBL/GenBank/DDBJ whole genome shotgun (WGS) entry which is preliminary data.</text>
</comment>
<feature type="transmembrane region" description="Helical" evidence="1">
    <location>
        <begin position="137"/>
        <end position="158"/>
    </location>
</feature>
<dbReference type="Pfam" id="PF04892">
    <property type="entry name" value="VanZ"/>
    <property type="match status" value="1"/>
</dbReference>
<keyword evidence="4" id="KW-1185">Reference proteome</keyword>
<feature type="transmembrane region" description="Helical" evidence="1">
    <location>
        <begin position="78"/>
        <end position="100"/>
    </location>
</feature>
<feature type="transmembrane region" description="Helical" evidence="1">
    <location>
        <begin position="107"/>
        <end position="125"/>
    </location>
</feature>
<feature type="transmembrane region" description="Helical" evidence="1">
    <location>
        <begin position="37"/>
        <end position="58"/>
    </location>
</feature>
<keyword evidence="1" id="KW-1133">Transmembrane helix</keyword>
<organism evidence="3 4">
    <name type="scientific">Streptomyces thermogriseus</name>
    <dbReference type="NCBI Taxonomy" id="75292"/>
    <lineage>
        <taxon>Bacteria</taxon>
        <taxon>Bacillati</taxon>
        <taxon>Actinomycetota</taxon>
        <taxon>Actinomycetes</taxon>
        <taxon>Kitasatosporales</taxon>
        <taxon>Streptomycetaceae</taxon>
        <taxon>Streptomyces</taxon>
    </lineage>
</organism>
<gene>
    <name evidence="3" type="ORF">GCM10009564_37250</name>
</gene>
<name>A0ABN1T281_9ACTN</name>
<feature type="domain" description="VanZ-like" evidence="2">
    <location>
        <begin position="47"/>
        <end position="153"/>
    </location>
</feature>
<dbReference type="EMBL" id="BAAAHU010000039">
    <property type="protein sequence ID" value="GAA1012708.1"/>
    <property type="molecule type" value="Genomic_DNA"/>
</dbReference>
<evidence type="ECO:0000313" key="3">
    <source>
        <dbReference type="EMBL" id="GAA1012708.1"/>
    </source>
</evidence>
<dbReference type="RefSeq" id="WP_346073561.1">
    <property type="nucleotide sequence ID" value="NZ_BAAAHU010000039.1"/>
</dbReference>
<feature type="transmembrane region" description="Helical" evidence="1">
    <location>
        <begin position="12"/>
        <end position="30"/>
    </location>
</feature>
<accession>A0ABN1T281</accession>